<dbReference type="InterPro" id="IPR036286">
    <property type="entry name" value="LexA/Signal_pep-like_sf"/>
</dbReference>
<keyword evidence="6" id="KW-1133">Transmembrane helix</keyword>
<comment type="catalytic activity">
    <reaction evidence="1 6">
        <text>Cleavage of hydrophobic, N-terminal signal or leader sequences from secreted and periplasmic proteins.</text>
        <dbReference type="EC" id="3.4.21.89"/>
    </reaction>
</comment>
<proteinExistence type="inferred from homology"/>
<name>A0ABP5EUE8_9MICO</name>
<feature type="transmembrane region" description="Helical" evidence="6">
    <location>
        <begin position="27"/>
        <end position="45"/>
    </location>
</feature>
<dbReference type="Proteomes" id="UP001500755">
    <property type="component" value="Unassembled WGS sequence"/>
</dbReference>
<comment type="similarity">
    <text evidence="3 6">Belongs to the peptidase S26 family.</text>
</comment>
<protein>
    <recommendedName>
        <fullName evidence="4 6">Signal peptidase I</fullName>
        <ecNumber evidence="4 6">3.4.21.89</ecNumber>
    </recommendedName>
</protein>
<keyword evidence="6" id="KW-0645">Protease</keyword>
<keyword evidence="6" id="KW-0472">Membrane</keyword>
<dbReference type="PROSITE" id="PS00761">
    <property type="entry name" value="SPASE_I_3"/>
    <property type="match status" value="1"/>
</dbReference>
<dbReference type="EMBL" id="BAAANO010000012">
    <property type="protein sequence ID" value="GAA2004987.1"/>
    <property type="molecule type" value="Genomic_DNA"/>
</dbReference>
<evidence type="ECO:0000256" key="6">
    <source>
        <dbReference type="RuleBase" id="RU362042"/>
    </source>
</evidence>
<dbReference type="EC" id="3.4.21.89" evidence="4 6"/>
<comment type="caution">
    <text evidence="8">The sequence shown here is derived from an EMBL/GenBank/DDBJ whole genome shotgun (WGS) entry which is preliminary data.</text>
</comment>
<dbReference type="RefSeq" id="WP_344308111.1">
    <property type="nucleotide sequence ID" value="NZ_BAAANO010000012.1"/>
</dbReference>
<dbReference type="Gene3D" id="2.10.109.10">
    <property type="entry name" value="Umud Fragment, subunit A"/>
    <property type="match status" value="1"/>
</dbReference>
<keyword evidence="9" id="KW-1185">Reference proteome</keyword>
<dbReference type="NCBIfam" id="TIGR02227">
    <property type="entry name" value="sigpep_I_bact"/>
    <property type="match status" value="1"/>
</dbReference>
<evidence type="ECO:0000256" key="5">
    <source>
        <dbReference type="ARBA" id="ARBA00022801"/>
    </source>
</evidence>
<dbReference type="SUPFAM" id="SSF51306">
    <property type="entry name" value="LexA/Signal peptidase"/>
    <property type="match status" value="1"/>
</dbReference>
<dbReference type="PANTHER" id="PTHR43390">
    <property type="entry name" value="SIGNAL PEPTIDASE I"/>
    <property type="match status" value="1"/>
</dbReference>
<dbReference type="PRINTS" id="PR00727">
    <property type="entry name" value="LEADERPTASE"/>
</dbReference>
<feature type="domain" description="Peptidase S26" evidence="7">
    <location>
        <begin position="25"/>
        <end position="211"/>
    </location>
</feature>
<accession>A0ABP5EUE8</accession>
<reference evidence="9" key="1">
    <citation type="journal article" date="2019" name="Int. J. Syst. Evol. Microbiol.">
        <title>The Global Catalogue of Microorganisms (GCM) 10K type strain sequencing project: providing services to taxonomists for standard genome sequencing and annotation.</title>
        <authorList>
            <consortium name="The Broad Institute Genomics Platform"/>
            <consortium name="The Broad Institute Genome Sequencing Center for Infectious Disease"/>
            <person name="Wu L."/>
            <person name="Ma J."/>
        </authorList>
    </citation>
    <scope>NUCLEOTIDE SEQUENCE [LARGE SCALE GENOMIC DNA]</scope>
    <source>
        <strain evidence="9">JCM 14546</strain>
    </source>
</reference>
<evidence type="ECO:0000256" key="1">
    <source>
        <dbReference type="ARBA" id="ARBA00000677"/>
    </source>
</evidence>
<dbReference type="InterPro" id="IPR019533">
    <property type="entry name" value="Peptidase_S26"/>
</dbReference>
<evidence type="ECO:0000256" key="3">
    <source>
        <dbReference type="ARBA" id="ARBA00009370"/>
    </source>
</evidence>
<keyword evidence="6" id="KW-0812">Transmembrane</keyword>
<dbReference type="InterPro" id="IPR019758">
    <property type="entry name" value="Pept_S26A_signal_pept_1_CS"/>
</dbReference>
<evidence type="ECO:0000313" key="8">
    <source>
        <dbReference type="EMBL" id="GAA2004987.1"/>
    </source>
</evidence>
<evidence type="ECO:0000313" key="9">
    <source>
        <dbReference type="Proteomes" id="UP001500755"/>
    </source>
</evidence>
<dbReference type="InterPro" id="IPR000223">
    <property type="entry name" value="Pept_S26A_signal_pept_1"/>
</dbReference>
<evidence type="ECO:0000256" key="2">
    <source>
        <dbReference type="ARBA" id="ARBA00004401"/>
    </source>
</evidence>
<gene>
    <name evidence="8" type="ORF">GCM10009755_13210</name>
</gene>
<dbReference type="PANTHER" id="PTHR43390:SF1">
    <property type="entry name" value="CHLOROPLAST PROCESSING PEPTIDASE"/>
    <property type="match status" value="1"/>
</dbReference>
<keyword evidence="5 6" id="KW-0378">Hydrolase</keyword>
<evidence type="ECO:0000259" key="7">
    <source>
        <dbReference type="Pfam" id="PF10502"/>
    </source>
</evidence>
<dbReference type="Pfam" id="PF10502">
    <property type="entry name" value="Peptidase_S26"/>
    <property type="match status" value="1"/>
</dbReference>
<organism evidence="8 9">
    <name type="scientific">Brevibacterium samyangense</name>
    <dbReference type="NCBI Taxonomy" id="366888"/>
    <lineage>
        <taxon>Bacteria</taxon>
        <taxon>Bacillati</taxon>
        <taxon>Actinomycetota</taxon>
        <taxon>Actinomycetes</taxon>
        <taxon>Micrococcales</taxon>
        <taxon>Brevibacteriaceae</taxon>
        <taxon>Brevibacterium</taxon>
    </lineage>
</organism>
<comment type="subcellular location">
    <subcellularLocation>
        <location evidence="2">Cell membrane</location>
        <topology evidence="2">Single-pass type II membrane protein</topology>
    </subcellularLocation>
    <subcellularLocation>
        <location evidence="6">Membrane</location>
        <topology evidence="6">Single-pass type II membrane protein</topology>
    </subcellularLocation>
</comment>
<sequence>MTDENLAGGAGRPAQTTHPVLKFLREVAIILVIALVLSTLVRSFVMRSFYIPSSSMETTLAIGDRILVKQLPVPEVERGDIVVFDDPGGWLDPSLVAAYEPNPVLEFLGFVPSNAGSQLIKRVIGVGGDTVSCCDDQGRILVNGQPIEETYLDPGVAPSTVPFEVTVPAGHYWVMGDNRGNSLDSRYNMESSGGPYIPEENIVGTVFLINWPLDHFRWTGTPEDVFGVVPDSA</sequence>
<dbReference type="CDD" id="cd06530">
    <property type="entry name" value="S26_SPase_I"/>
    <property type="match status" value="1"/>
</dbReference>
<evidence type="ECO:0000256" key="4">
    <source>
        <dbReference type="ARBA" id="ARBA00013208"/>
    </source>
</evidence>